<dbReference type="RefSeq" id="WP_165615916.1">
    <property type="nucleotide sequence ID" value="NZ_FAOZ01000040.1"/>
</dbReference>
<sequence>MSKNFKRKPVADRARVRAIRARQARTGEPYSVAARMVDVEVAAAQEHAKQRSADDQGLNVSKLETALGIDPLLRDRMARIVADYQASAFASIARALAPAQEAAAASIAAAVSPMQELAKTHQASTSASIARALAPAQEAAAASIAAAVSPMQELAKTHQASTSASIARALGPAQEAAAASIARMVEVAQVPTWMDDVIRLQERIGKIYGV</sequence>
<protein>
    <submittedName>
        <fullName evidence="1">Uncharacterized protein</fullName>
    </submittedName>
</protein>
<dbReference type="Proteomes" id="UP000198802">
    <property type="component" value="Unassembled WGS sequence"/>
</dbReference>
<name>A0A0S4QXS0_9ACTN</name>
<organism evidence="1 2">
    <name type="scientific">Parafrankia irregularis</name>
    <dbReference type="NCBI Taxonomy" id="795642"/>
    <lineage>
        <taxon>Bacteria</taxon>
        <taxon>Bacillati</taxon>
        <taxon>Actinomycetota</taxon>
        <taxon>Actinomycetes</taxon>
        <taxon>Frankiales</taxon>
        <taxon>Frankiaceae</taxon>
        <taxon>Parafrankia</taxon>
    </lineage>
</organism>
<dbReference type="AlphaFoldDB" id="A0A0S4QXS0"/>
<keyword evidence="2" id="KW-1185">Reference proteome</keyword>
<accession>A0A0S4QXS0</accession>
<evidence type="ECO:0000313" key="1">
    <source>
        <dbReference type="EMBL" id="CUU60443.1"/>
    </source>
</evidence>
<dbReference type="EMBL" id="FAOZ01000040">
    <property type="protein sequence ID" value="CUU60443.1"/>
    <property type="molecule type" value="Genomic_DNA"/>
</dbReference>
<evidence type="ECO:0000313" key="2">
    <source>
        <dbReference type="Proteomes" id="UP000198802"/>
    </source>
</evidence>
<reference evidence="2" key="1">
    <citation type="submission" date="2015-11" db="EMBL/GenBank/DDBJ databases">
        <authorList>
            <person name="Varghese N."/>
        </authorList>
    </citation>
    <scope>NUCLEOTIDE SEQUENCE [LARGE SCALE GENOMIC DNA]</scope>
    <source>
        <strain evidence="2">DSM 45899</strain>
    </source>
</reference>
<gene>
    <name evidence="1" type="ORF">Ga0074812_14019</name>
</gene>
<proteinExistence type="predicted"/>